<dbReference type="InterPro" id="IPR003173">
    <property type="entry name" value="PC4_C"/>
</dbReference>
<evidence type="ECO:0000256" key="9">
    <source>
        <dbReference type="ARBA" id="ARBA00024848"/>
    </source>
</evidence>
<reference evidence="13 14" key="1">
    <citation type="submission" date="2018-03" db="EMBL/GenBank/DDBJ databases">
        <title>Finding Nemo's genes: A chromosome-scale reference assembly of the genome of the orange clownfish Amphiprion percula.</title>
        <authorList>
            <person name="Lehmann R."/>
        </authorList>
    </citation>
    <scope>NUCLEOTIDE SEQUENCE</scope>
</reference>
<dbReference type="GO" id="GO:0060261">
    <property type="term" value="P:positive regulation of transcription initiation by RNA polymerase II"/>
    <property type="evidence" value="ECO:0007669"/>
    <property type="project" value="InterPro"/>
</dbReference>
<name>A0A3P8TIN4_AMPPE</name>
<proteinExistence type="inferred from homology"/>
<keyword evidence="8" id="KW-0539">Nucleus</keyword>
<dbReference type="FunFam" id="2.30.31.10:FF:000001">
    <property type="entry name" value="Activated RNA polymerase II transcriptional coactivator p15"/>
    <property type="match status" value="1"/>
</dbReference>
<keyword evidence="4" id="KW-0805">Transcription regulation</keyword>
<dbReference type="Gene3D" id="2.30.31.10">
    <property type="entry name" value="Transcriptional Coactivator Pc4, Chain A"/>
    <property type="match status" value="1"/>
</dbReference>
<dbReference type="GO" id="GO:0005634">
    <property type="term" value="C:nucleus"/>
    <property type="evidence" value="ECO:0007669"/>
    <property type="project" value="UniProtKB-SubCell"/>
</dbReference>
<keyword evidence="14" id="KW-1185">Reference proteome</keyword>
<keyword evidence="6" id="KW-0010">Activator</keyword>
<evidence type="ECO:0000313" key="13">
    <source>
        <dbReference type="Ensembl" id="ENSAPEP00000023102.1"/>
    </source>
</evidence>
<evidence type="ECO:0000256" key="5">
    <source>
        <dbReference type="ARBA" id="ARBA00023125"/>
    </source>
</evidence>
<feature type="compositionally biased region" description="Pro residues" evidence="11">
    <location>
        <begin position="1"/>
        <end position="12"/>
    </location>
</feature>
<dbReference type="STRING" id="161767.ENSAPEP00000023102"/>
<dbReference type="Ensembl" id="ENSAPET00000023713.1">
    <property type="protein sequence ID" value="ENSAPEP00000023102.1"/>
    <property type="gene ID" value="ENSAPEG00000016441.1"/>
</dbReference>
<feature type="domain" description="Transcriptional coactivator p15 (PC4) C-terminal" evidence="12">
    <location>
        <begin position="41"/>
        <end position="92"/>
    </location>
</feature>
<dbReference type="SUPFAM" id="SSF54447">
    <property type="entry name" value="ssDNA-binding transcriptional regulator domain"/>
    <property type="match status" value="1"/>
</dbReference>
<organism evidence="13 14">
    <name type="scientific">Amphiprion percula</name>
    <name type="common">Orange clownfish</name>
    <name type="synonym">Lutjanus percula</name>
    <dbReference type="NCBI Taxonomy" id="161767"/>
    <lineage>
        <taxon>Eukaryota</taxon>
        <taxon>Metazoa</taxon>
        <taxon>Chordata</taxon>
        <taxon>Craniata</taxon>
        <taxon>Vertebrata</taxon>
        <taxon>Euteleostomi</taxon>
        <taxon>Actinopterygii</taxon>
        <taxon>Neopterygii</taxon>
        <taxon>Teleostei</taxon>
        <taxon>Neoteleostei</taxon>
        <taxon>Acanthomorphata</taxon>
        <taxon>Ovalentaria</taxon>
        <taxon>Pomacentridae</taxon>
        <taxon>Amphiprion</taxon>
    </lineage>
</organism>
<evidence type="ECO:0000256" key="8">
    <source>
        <dbReference type="ARBA" id="ARBA00023242"/>
    </source>
</evidence>
<dbReference type="PANTHER" id="PTHR13215">
    <property type="entry name" value="RNA POLYMERASE II TRANSCRIPTIONAL COACTIVATOR"/>
    <property type="match status" value="1"/>
</dbReference>
<evidence type="ECO:0000256" key="2">
    <source>
        <dbReference type="ARBA" id="ARBA00009001"/>
    </source>
</evidence>
<feature type="region of interest" description="Disordered" evidence="11">
    <location>
        <begin position="1"/>
        <end position="42"/>
    </location>
</feature>
<feature type="region of interest" description="Disordered" evidence="11">
    <location>
        <begin position="64"/>
        <end position="88"/>
    </location>
</feature>
<protein>
    <recommendedName>
        <fullName evidence="3">Activated RNA polymerase II transcriptional coactivator p15</fullName>
    </recommendedName>
    <alternativeName>
        <fullName evidence="10">SUB1 homolog</fullName>
    </alternativeName>
</protein>
<dbReference type="GO" id="GO:0003677">
    <property type="term" value="F:DNA binding"/>
    <property type="evidence" value="ECO:0007669"/>
    <property type="project" value="UniProtKB-KW"/>
</dbReference>
<keyword evidence="7" id="KW-0804">Transcription</keyword>
<comment type="function">
    <text evidence="9">General coactivator that functions cooperatively with TAFs and mediates functional interactions between upstream activators and the general transcriptional machinery. May be involved in stabilizing the multiprotein transcription complex. Binds single-stranded DNA. Also binds, in vitro, non-specifically to double-stranded DNA (ds DNA).</text>
</comment>
<dbReference type="InterPro" id="IPR009044">
    <property type="entry name" value="ssDNA-bd_transcriptional_reg"/>
</dbReference>
<evidence type="ECO:0000256" key="3">
    <source>
        <dbReference type="ARBA" id="ARBA00013386"/>
    </source>
</evidence>
<dbReference type="InterPro" id="IPR045125">
    <property type="entry name" value="Sub1/Tcp4-like"/>
</dbReference>
<dbReference type="GeneTree" id="ENSGT01090000260132"/>
<evidence type="ECO:0000313" key="14">
    <source>
        <dbReference type="Proteomes" id="UP000265080"/>
    </source>
</evidence>
<evidence type="ECO:0000259" key="12">
    <source>
        <dbReference type="Pfam" id="PF02229"/>
    </source>
</evidence>
<feature type="compositionally biased region" description="Basic and acidic residues" evidence="11">
    <location>
        <begin position="64"/>
        <end position="79"/>
    </location>
</feature>
<sequence>VFKPAPPSPLSPPLVSCSQTDRPDKGYSSSKGSSNGDDNMFKIGKMRNVSVRNFKGKVLIDIREHSKNQNGEMKPEEKGISQSPEQWNQLKDQISEIDNAVKRV</sequence>
<accession>A0A3P8TIN4</accession>
<evidence type="ECO:0000256" key="7">
    <source>
        <dbReference type="ARBA" id="ARBA00023163"/>
    </source>
</evidence>
<comment type="subcellular location">
    <subcellularLocation>
        <location evidence="1">Nucleus</location>
    </subcellularLocation>
</comment>
<dbReference type="AlphaFoldDB" id="A0A3P8TIN4"/>
<dbReference type="Proteomes" id="UP000265080">
    <property type="component" value="Chromosome 16"/>
</dbReference>
<feature type="compositionally biased region" description="Low complexity" evidence="11">
    <location>
        <begin position="26"/>
        <end position="38"/>
    </location>
</feature>
<keyword evidence="5" id="KW-0238">DNA-binding</keyword>
<comment type="similarity">
    <text evidence="2">Belongs to the transcriptional coactivator PC4 family.</text>
</comment>
<evidence type="ECO:0000256" key="6">
    <source>
        <dbReference type="ARBA" id="ARBA00023159"/>
    </source>
</evidence>
<reference evidence="13" key="3">
    <citation type="submission" date="2025-09" db="UniProtKB">
        <authorList>
            <consortium name="Ensembl"/>
        </authorList>
    </citation>
    <scope>IDENTIFICATION</scope>
</reference>
<reference evidence="13" key="2">
    <citation type="submission" date="2025-08" db="UniProtKB">
        <authorList>
            <consortium name="Ensembl"/>
        </authorList>
    </citation>
    <scope>IDENTIFICATION</scope>
</reference>
<dbReference type="Pfam" id="PF02229">
    <property type="entry name" value="PC4"/>
    <property type="match status" value="1"/>
</dbReference>
<evidence type="ECO:0000256" key="1">
    <source>
        <dbReference type="ARBA" id="ARBA00004123"/>
    </source>
</evidence>
<evidence type="ECO:0000256" key="10">
    <source>
        <dbReference type="ARBA" id="ARBA00031984"/>
    </source>
</evidence>
<evidence type="ECO:0000256" key="11">
    <source>
        <dbReference type="SAM" id="MobiDB-lite"/>
    </source>
</evidence>
<evidence type="ECO:0000256" key="4">
    <source>
        <dbReference type="ARBA" id="ARBA00023015"/>
    </source>
</evidence>
<dbReference type="GO" id="GO:0003713">
    <property type="term" value="F:transcription coactivator activity"/>
    <property type="evidence" value="ECO:0007669"/>
    <property type="project" value="InterPro"/>
</dbReference>